<dbReference type="PROSITE" id="PS50853">
    <property type="entry name" value="FN3"/>
    <property type="match status" value="1"/>
</dbReference>
<dbReference type="Proteomes" id="UP000253426">
    <property type="component" value="Unassembled WGS sequence"/>
</dbReference>
<protein>
    <recommendedName>
        <fullName evidence="2">Fibronectin type-III domain-containing protein</fullName>
    </recommendedName>
</protein>
<feature type="region of interest" description="Disordered" evidence="1">
    <location>
        <begin position="103"/>
        <end position="146"/>
    </location>
</feature>
<evidence type="ECO:0000259" key="2">
    <source>
        <dbReference type="PROSITE" id="PS50853"/>
    </source>
</evidence>
<name>A0A366HI14_9BACT</name>
<proteinExistence type="predicted"/>
<sequence length="246" mass="26897">MKWLIPGVLAWMWVVTLSPLCAVEVVEGPVVTATDTSASITWKTDVVCGTRASVGLSLESLIQKAEGPVGLEHEVTFSNLKPGTTYHYSIATAKVRLKTGTFSTKEPGVARPPPAGGKSQATTEAAKPKVETKAKPMAPPARKTWGNHRTLQDHYDRHGPDFGSASPEDYARQAWEFLQRAMDEGLPAKLDDADGTIRVWDPKSKAFAAYNRDGTTKTYFKPGSPDYFTRQPGRKITLKRPVSSPR</sequence>
<keyword evidence="4" id="KW-1185">Reference proteome</keyword>
<dbReference type="InterPro" id="IPR008963">
    <property type="entry name" value="Purple_acid_Pase-like_N"/>
</dbReference>
<dbReference type="EMBL" id="QNRR01000007">
    <property type="protein sequence ID" value="RBP41475.1"/>
    <property type="molecule type" value="Genomic_DNA"/>
</dbReference>
<evidence type="ECO:0000256" key="1">
    <source>
        <dbReference type="SAM" id="MobiDB-lite"/>
    </source>
</evidence>
<dbReference type="OrthoDB" id="9813146at2"/>
<evidence type="ECO:0000313" key="3">
    <source>
        <dbReference type="EMBL" id="RBP41475.1"/>
    </source>
</evidence>
<dbReference type="GO" id="GO:0046872">
    <property type="term" value="F:metal ion binding"/>
    <property type="evidence" value="ECO:0007669"/>
    <property type="project" value="InterPro"/>
</dbReference>
<dbReference type="RefSeq" id="WP_113960100.1">
    <property type="nucleotide sequence ID" value="NZ_QNRR01000007.1"/>
</dbReference>
<dbReference type="InterPro" id="IPR013783">
    <property type="entry name" value="Ig-like_fold"/>
</dbReference>
<reference evidence="3 4" key="1">
    <citation type="submission" date="2018-06" db="EMBL/GenBank/DDBJ databases">
        <title>Genomic Encyclopedia of Type Strains, Phase IV (KMG-IV): sequencing the most valuable type-strain genomes for metagenomic binning, comparative biology and taxonomic classification.</title>
        <authorList>
            <person name="Goeker M."/>
        </authorList>
    </citation>
    <scope>NUCLEOTIDE SEQUENCE [LARGE SCALE GENOMIC DNA]</scope>
    <source>
        <strain evidence="3 4">DSM 25532</strain>
    </source>
</reference>
<dbReference type="SUPFAM" id="SSF49363">
    <property type="entry name" value="Purple acid phosphatase, N-terminal domain"/>
    <property type="match status" value="1"/>
</dbReference>
<dbReference type="GO" id="GO:0003993">
    <property type="term" value="F:acid phosphatase activity"/>
    <property type="evidence" value="ECO:0007669"/>
    <property type="project" value="InterPro"/>
</dbReference>
<comment type="caution">
    <text evidence="3">The sequence shown here is derived from an EMBL/GenBank/DDBJ whole genome shotgun (WGS) entry which is preliminary data.</text>
</comment>
<dbReference type="AlphaFoldDB" id="A0A366HI14"/>
<dbReference type="Gene3D" id="2.60.40.10">
    <property type="entry name" value="Immunoglobulins"/>
    <property type="match status" value="1"/>
</dbReference>
<gene>
    <name evidence="3" type="ORF">DES53_107308</name>
</gene>
<evidence type="ECO:0000313" key="4">
    <source>
        <dbReference type="Proteomes" id="UP000253426"/>
    </source>
</evidence>
<feature type="domain" description="Fibronectin type-III" evidence="2">
    <location>
        <begin position="22"/>
        <end position="113"/>
    </location>
</feature>
<feature type="region of interest" description="Disordered" evidence="1">
    <location>
        <begin position="221"/>
        <end position="246"/>
    </location>
</feature>
<dbReference type="CDD" id="cd00063">
    <property type="entry name" value="FN3"/>
    <property type="match status" value="1"/>
</dbReference>
<accession>A0A366HI14</accession>
<dbReference type="InterPro" id="IPR003961">
    <property type="entry name" value="FN3_dom"/>
</dbReference>
<organism evidence="3 4">
    <name type="scientific">Roseimicrobium gellanilyticum</name>
    <dbReference type="NCBI Taxonomy" id="748857"/>
    <lineage>
        <taxon>Bacteria</taxon>
        <taxon>Pseudomonadati</taxon>
        <taxon>Verrucomicrobiota</taxon>
        <taxon>Verrucomicrobiia</taxon>
        <taxon>Verrucomicrobiales</taxon>
        <taxon>Verrucomicrobiaceae</taxon>
        <taxon>Roseimicrobium</taxon>
    </lineage>
</organism>